<dbReference type="STRING" id="313367.JSE7799_03163"/>
<evidence type="ECO:0000313" key="4">
    <source>
        <dbReference type="EMBL" id="CUH40431.1"/>
    </source>
</evidence>
<dbReference type="EMBL" id="CYPR01000207">
    <property type="protein sequence ID" value="CUH40431.1"/>
    <property type="molecule type" value="Genomic_DNA"/>
</dbReference>
<keyword evidence="2" id="KW-1133">Transmembrane helix</keyword>
<name>A0A0M7BDF6_9RHOB</name>
<dbReference type="PANTHER" id="PTHR36305:SF1">
    <property type="entry name" value="PHOSPHATIDYLGLYCEROPHOSPHATASE A"/>
    <property type="match status" value="1"/>
</dbReference>
<keyword evidence="1" id="KW-0595">Phospholipid degradation</keyword>
<dbReference type="UniPathway" id="UPA00084">
    <property type="reaction ID" value="UER00504"/>
</dbReference>
<protein>
    <recommendedName>
        <fullName evidence="1">Phosphatidylglycerophosphatase A</fullName>
        <ecNumber evidence="1">3.1.3.27</ecNumber>
    </recommendedName>
    <alternativeName>
        <fullName evidence="1">Phosphatidylglycerolphosphate phosphatase A</fullName>
    </alternativeName>
</protein>
<evidence type="ECO:0000256" key="2">
    <source>
        <dbReference type="SAM" id="Phobius"/>
    </source>
</evidence>
<feature type="transmembrane region" description="Helical" evidence="2">
    <location>
        <begin position="134"/>
        <end position="159"/>
    </location>
</feature>
<dbReference type="InterPro" id="IPR007686">
    <property type="entry name" value="YutG/PgpA"/>
</dbReference>
<keyword evidence="1" id="KW-0479">Metal-binding</keyword>
<organism evidence="4 5">
    <name type="scientific">Jannaschia seosinensis</name>
    <dbReference type="NCBI Taxonomy" id="313367"/>
    <lineage>
        <taxon>Bacteria</taxon>
        <taxon>Pseudomonadati</taxon>
        <taxon>Pseudomonadota</taxon>
        <taxon>Alphaproteobacteria</taxon>
        <taxon>Rhodobacterales</taxon>
        <taxon>Roseobacteraceae</taxon>
        <taxon>Jannaschia</taxon>
    </lineage>
</organism>
<sequence>MNRLAHAVATCGYVGLLRPGPGTWGSLAALPLGWVVMQGGPILFTALTVLLVPLAAWATREVTRGSDDHDPGEVVIDEVLGQWIALMPIAWGAAMAGAPVTALWPGWVAAFLLFRLFDIWKPGPVGAVDRRDDVWGVVLDDAVAGAMAAIGVVVLAGLAHL</sequence>
<keyword evidence="1 2" id="KW-0472">Membrane</keyword>
<evidence type="ECO:0000313" key="5">
    <source>
        <dbReference type="Proteomes" id="UP000049455"/>
    </source>
</evidence>
<dbReference type="InterPro" id="IPR036681">
    <property type="entry name" value="PgpA-like_sf"/>
</dbReference>
<feature type="domain" description="YutG/PgpA" evidence="3">
    <location>
        <begin position="8"/>
        <end position="155"/>
    </location>
</feature>
<keyword evidence="1 2" id="KW-0812">Transmembrane</keyword>
<evidence type="ECO:0000256" key="1">
    <source>
        <dbReference type="PIRNR" id="PIRNR006162"/>
    </source>
</evidence>
<comment type="catalytic activity">
    <reaction evidence="1">
        <text>a 1,2-diacyl-sn-glycero-3-phospho-(1'-sn-glycero-3'-phosphate) + H2O = a 1,2-diacyl-sn-glycero-3-phospho-(1'-sn-glycerol) + phosphate</text>
        <dbReference type="Rhea" id="RHEA:33751"/>
        <dbReference type="ChEBI" id="CHEBI:15377"/>
        <dbReference type="ChEBI" id="CHEBI:43474"/>
        <dbReference type="ChEBI" id="CHEBI:60110"/>
        <dbReference type="ChEBI" id="CHEBI:64716"/>
        <dbReference type="EC" id="3.1.3.27"/>
    </reaction>
</comment>
<keyword evidence="1" id="KW-0442">Lipid degradation</keyword>
<proteinExistence type="predicted"/>
<comment type="subcellular location">
    <subcellularLocation>
        <location evidence="1">Cell inner membrane</location>
        <topology evidence="1">Multi-pass membrane protein</topology>
    </subcellularLocation>
</comment>
<gene>
    <name evidence="4" type="primary">pgpA</name>
    <name evidence="4" type="ORF">JSE7799_03163</name>
</gene>
<dbReference type="Pfam" id="PF04608">
    <property type="entry name" value="PgpA"/>
    <property type="match status" value="1"/>
</dbReference>
<dbReference type="PIRSF" id="PIRSF006162">
    <property type="entry name" value="PgpA"/>
    <property type="match status" value="1"/>
</dbReference>
<dbReference type="EC" id="3.1.3.27" evidence="1"/>
<dbReference type="PANTHER" id="PTHR36305">
    <property type="entry name" value="PHOSPHATIDYLGLYCEROPHOSPHATASE A"/>
    <property type="match status" value="1"/>
</dbReference>
<dbReference type="SUPFAM" id="SSF101307">
    <property type="entry name" value="YutG-like"/>
    <property type="match status" value="1"/>
</dbReference>
<keyword evidence="1" id="KW-1208">Phospholipid metabolism</keyword>
<dbReference type="AlphaFoldDB" id="A0A0M7BDF6"/>
<keyword evidence="5" id="KW-1185">Reference proteome</keyword>
<dbReference type="GO" id="GO:0008962">
    <property type="term" value="F:phosphatidylglycerophosphatase activity"/>
    <property type="evidence" value="ECO:0007669"/>
    <property type="project" value="UniProtKB-EC"/>
</dbReference>
<comment type="pathway">
    <text evidence="1">Phospholipid metabolism; phosphatidylglycerol biosynthesis; phosphatidylglycerol from CDP-diacylglycerol: step 2/2.</text>
</comment>
<keyword evidence="1 4" id="KW-0378">Hydrolase</keyword>
<dbReference type="OrthoDB" id="9804091at2"/>
<keyword evidence="1" id="KW-0443">Lipid metabolism</keyword>
<dbReference type="GO" id="GO:0009395">
    <property type="term" value="P:phospholipid catabolic process"/>
    <property type="evidence" value="ECO:0007669"/>
    <property type="project" value="UniProtKB-KW"/>
</dbReference>
<reference evidence="4 5" key="1">
    <citation type="submission" date="2015-09" db="EMBL/GenBank/DDBJ databases">
        <authorList>
            <person name="Jackson K.R."/>
            <person name="Lunt B.L."/>
            <person name="Fisher J.N.B."/>
            <person name="Gardner A.V."/>
            <person name="Bailey M.E."/>
            <person name="Deus L.M."/>
            <person name="Earl A.S."/>
            <person name="Gibby P.D."/>
            <person name="Hartmann K.A."/>
            <person name="Liu J.E."/>
            <person name="Manci A.M."/>
            <person name="Nielsen D.A."/>
            <person name="Solomon M.B."/>
            <person name="Breakwell D.P."/>
            <person name="Burnett S.H."/>
            <person name="Grose J.H."/>
        </authorList>
    </citation>
    <scope>NUCLEOTIDE SEQUENCE [LARGE SCALE GENOMIC DNA]</scope>
    <source>
        <strain evidence="4 5">CECT 7799</strain>
    </source>
</reference>
<keyword evidence="1" id="KW-0460">Magnesium</keyword>
<dbReference type="Proteomes" id="UP000049455">
    <property type="component" value="Unassembled WGS sequence"/>
</dbReference>
<dbReference type="CDD" id="cd06971">
    <property type="entry name" value="PgpA"/>
    <property type="match status" value="1"/>
</dbReference>
<dbReference type="InterPro" id="IPR026037">
    <property type="entry name" value="PgpA"/>
</dbReference>
<dbReference type="GO" id="GO:0006655">
    <property type="term" value="P:phosphatidylglycerol biosynthetic process"/>
    <property type="evidence" value="ECO:0007669"/>
    <property type="project" value="UniProtKB-UniPathway"/>
</dbReference>
<comment type="function">
    <text evidence="1">Lipid phosphatase which dephosphorylates phosphatidylglycerophosphate (PGP) to phosphatidylglycerol (PG).</text>
</comment>
<feature type="transmembrane region" description="Helical" evidence="2">
    <location>
        <begin position="35"/>
        <end position="57"/>
    </location>
</feature>
<dbReference type="RefSeq" id="WP_055664478.1">
    <property type="nucleotide sequence ID" value="NZ_CYPR01000207.1"/>
</dbReference>
<evidence type="ECO:0000259" key="3">
    <source>
        <dbReference type="Pfam" id="PF04608"/>
    </source>
</evidence>
<dbReference type="GO" id="GO:0046872">
    <property type="term" value="F:metal ion binding"/>
    <property type="evidence" value="ECO:0007669"/>
    <property type="project" value="UniProtKB-KW"/>
</dbReference>
<feature type="transmembrane region" description="Helical" evidence="2">
    <location>
        <begin position="89"/>
        <end position="114"/>
    </location>
</feature>
<dbReference type="GO" id="GO:0005886">
    <property type="term" value="C:plasma membrane"/>
    <property type="evidence" value="ECO:0007669"/>
    <property type="project" value="UniProtKB-SubCell"/>
</dbReference>
<comment type="cofactor">
    <cofactor evidence="1">
        <name>Mg(2+)</name>
        <dbReference type="ChEBI" id="CHEBI:18420"/>
    </cofactor>
</comment>
<accession>A0A0M7BDF6</accession>
<keyword evidence="1" id="KW-1003">Cell membrane</keyword>
<keyword evidence="1" id="KW-0997">Cell inner membrane</keyword>